<keyword evidence="3" id="KW-1185">Reference proteome</keyword>
<feature type="compositionally biased region" description="Basic residues" evidence="1">
    <location>
        <begin position="1"/>
        <end position="10"/>
    </location>
</feature>
<dbReference type="AlphaFoldDB" id="A0AAJ0I7B0"/>
<organism evidence="2 3">
    <name type="scientific">Neurospora hispaniola</name>
    <dbReference type="NCBI Taxonomy" id="588809"/>
    <lineage>
        <taxon>Eukaryota</taxon>
        <taxon>Fungi</taxon>
        <taxon>Dikarya</taxon>
        <taxon>Ascomycota</taxon>
        <taxon>Pezizomycotina</taxon>
        <taxon>Sordariomycetes</taxon>
        <taxon>Sordariomycetidae</taxon>
        <taxon>Sordariales</taxon>
        <taxon>Sordariaceae</taxon>
        <taxon>Neurospora</taxon>
    </lineage>
</organism>
<accession>A0AAJ0I7B0</accession>
<dbReference type="GeneID" id="87876516"/>
<dbReference type="RefSeq" id="XP_062692752.1">
    <property type="nucleotide sequence ID" value="XM_062838894.1"/>
</dbReference>
<comment type="caution">
    <text evidence="2">The sequence shown here is derived from an EMBL/GenBank/DDBJ whole genome shotgun (WGS) entry which is preliminary data.</text>
</comment>
<evidence type="ECO:0000313" key="3">
    <source>
        <dbReference type="Proteomes" id="UP001285908"/>
    </source>
</evidence>
<feature type="region of interest" description="Disordered" evidence="1">
    <location>
        <begin position="1"/>
        <end position="134"/>
    </location>
</feature>
<dbReference type="EMBL" id="JAULSX010000004">
    <property type="protein sequence ID" value="KAK3492294.1"/>
    <property type="molecule type" value="Genomic_DNA"/>
</dbReference>
<evidence type="ECO:0000313" key="2">
    <source>
        <dbReference type="EMBL" id="KAK3492294.1"/>
    </source>
</evidence>
<reference evidence="2 3" key="1">
    <citation type="journal article" date="2023" name="Mol. Phylogenet. Evol.">
        <title>Genome-scale phylogeny and comparative genomics of the fungal order Sordariales.</title>
        <authorList>
            <person name="Hensen N."/>
            <person name="Bonometti L."/>
            <person name="Westerberg I."/>
            <person name="Brannstrom I.O."/>
            <person name="Guillou S."/>
            <person name="Cros-Aarteil S."/>
            <person name="Calhoun S."/>
            <person name="Haridas S."/>
            <person name="Kuo A."/>
            <person name="Mondo S."/>
            <person name="Pangilinan J."/>
            <person name="Riley R."/>
            <person name="LaButti K."/>
            <person name="Andreopoulos B."/>
            <person name="Lipzen A."/>
            <person name="Chen C."/>
            <person name="Yan M."/>
            <person name="Daum C."/>
            <person name="Ng V."/>
            <person name="Clum A."/>
            <person name="Steindorff A."/>
            <person name="Ohm R.A."/>
            <person name="Martin F."/>
            <person name="Silar P."/>
            <person name="Natvig D.O."/>
            <person name="Lalanne C."/>
            <person name="Gautier V."/>
            <person name="Ament-Velasquez S.L."/>
            <person name="Kruys A."/>
            <person name="Hutchinson M.I."/>
            <person name="Powell A.J."/>
            <person name="Barry K."/>
            <person name="Miller A.N."/>
            <person name="Grigoriev I.V."/>
            <person name="Debuchy R."/>
            <person name="Gladieux P."/>
            <person name="Hiltunen Thoren M."/>
            <person name="Johannesson H."/>
        </authorList>
    </citation>
    <scope>NUCLEOTIDE SEQUENCE [LARGE SCALE GENOMIC DNA]</scope>
    <source>
        <strain evidence="2 3">FGSC 10403</strain>
    </source>
</reference>
<feature type="compositionally biased region" description="Polar residues" evidence="1">
    <location>
        <begin position="99"/>
        <end position="108"/>
    </location>
</feature>
<sequence>MPSKRKHQAHHGGMIDGLGGPATGAGASLGPLPARRDEDGGAWVLATSGRTSWRGTGLTGIAGAPRGKNPPQKDDWGGARADGGNDGRGTSEVRPKFNGGTSVGQQDKGQPRPSGNAREQSTKRAGSTSTFSNS</sequence>
<gene>
    <name evidence="2" type="ORF">B0T23DRAFT_404385</name>
</gene>
<feature type="compositionally biased region" description="Polar residues" evidence="1">
    <location>
        <begin position="117"/>
        <end position="134"/>
    </location>
</feature>
<dbReference type="Proteomes" id="UP001285908">
    <property type="component" value="Unassembled WGS sequence"/>
</dbReference>
<name>A0AAJ0I7B0_9PEZI</name>
<proteinExistence type="predicted"/>
<evidence type="ECO:0000256" key="1">
    <source>
        <dbReference type="SAM" id="MobiDB-lite"/>
    </source>
</evidence>
<feature type="compositionally biased region" description="Basic and acidic residues" evidence="1">
    <location>
        <begin position="71"/>
        <end position="95"/>
    </location>
</feature>
<feature type="compositionally biased region" description="Gly residues" evidence="1">
    <location>
        <begin position="14"/>
        <end position="23"/>
    </location>
</feature>
<protein>
    <submittedName>
        <fullName evidence="2">Uncharacterized protein</fullName>
    </submittedName>
</protein>